<gene>
    <name evidence="6" type="ORF">ENW55_04110</name>
</gene>
<dbReference type="AlphaFoldDB" id="A0A832MPC0"/>
<dbReference type="EMBL" id="DTKQ01000032">
    <property type="protein sequence ID" value="HGZ79150.1"/>
    <property type="molecule type" value="Genomic_DNA"/>
</dbReference>
<organism evidence="6">
    <name type="scientific">Pseudothermotoga hypogea</name>
    <dbReference type="NCBI Taxonomy" id="57487"/>
    <lineage>
        <taxon>Bacteria</taxon>
        <taxon>Thermotogati</taxon>
        <taxon>Thermotogota</taxon>
        <taxon>Thermotogae</taxon>
        <taxon>Thermotogales</taxon>
        <taxon>Thermotogaceae</taxon>
        <taxon>Pseudothermotoga</taxon>
    </lineage>
</organism>
<evidence type="ECO:0000256" key="3">
    <source>
        <dbReference type="ARBA" id="ARBA00022801"/>
    </source>
</evidence>
<evidence type="ECO:0000256" key="2">
    <source>
        <dbReference type="ARBA" id="ARBA00022723"/>
    </source>
</evidence>
<comment type="caution">
    <text evidence="6">The sequence shown here is derived from an EMBL/GenBank/DDBJ whole genome shotgun (WGS) entry which is preliminary data.</text>
</comment>
<dbReference type="InterPro" id="IPR055438">
    <property type="entry name" value="AstE_AspA_cat"/>
</dbReference>
<evidence type="ECO:0000313" key="6">
    <source>
        <dbReference type="EMBL" id="HGZ79150.1"/>
    </source>
</evidence>
<keyword evidence="4" id="KW-0862">Zinc</keyword>
<dbReference type="SUPFAM" id="SSF53187">
    <property type="entry name" value="Zn-dependent exopeptidases"/>
    <property type="match status" value="1"/>
</dbReference>
<feature type="domain" description="Succinylglutamate desuccinylase/Aspartoacylase catalytic" evidence="5">
    <location>
        <begin position="173"/>
        <end position="236"/>
    </location>
</feature>
<comment type="cofactor">
    <cofactor evidence="1">
        <name>Zn(2+)</name>
        <dbReference type="ChEBI" id="CHEBI:29105"/>
    </cofactor>
</comment>
<dbReference type="Pfam" id="PF24827">
    <property type="entry name" value="AstE_AspA_cat"/>
    <property type="match status" value="1"/>
</dbReference>
<keyword evidence="3" id="KW-0378">Hydrolase</keyword>
<evidence type="ECO:0000256" key="1">
    <source>
        <dbReference type="ARBA" id="ARBA00001947"/>
    </source>
</evidence>
<keyword evidence="2" id="KW-0479">Metal-binding</keyword>
<dbReference type="GO" id="GO:0046872">
    <property type="term" value="F:metal ion binding"/>
    <property type="evidence" value="ECO:0007669"/>
    <property type="project" value="UniProtKB-KW"/>
</dbReference>
<protein>
    <submittedName>
        <fullName evidence="6">Succinylglutamate desuccinylase</fullName>
    </submittedName>
</protein>
<reference evidence="6" key="1">
    <citation type="journal article" date="2020" name="mSystems">
        <title>Genome- and Community-Level Interaction Insights into Carbon Utilization and Element Cycling Functions of Hydrothermarchaeota in Hydrothermal Sediment.</title>
        <authorList>
            <person name="Zhou Z."/>
            <person name="Liu Y."/>
            <person name="Xu W."/>
            <person name="Pan J."/>
            <person name="Luo Z.H."/>
            <person name="Li M."/>
        </authorList>
    </citation>
    <scope>NUCLEOTIDE SEQUENCE [LARGE SCALE GENOMIC DNA]</scope>
    <source>
        <strain evidence="6">SpSt-86</strain>
    </source>
</reference>
<proteinExistence type="predicted"/>
<accession>A0A832MPC0</accession>
<dbReference type="Gene3D" id="3.40.630.10">
    <property type="entry name" value="Zn peptidases"/>
    <property type="match status" value="2"/>
</dbReference>
<sequence>MLLDRRILSLIILSVAMLCIAAPFFHDVRPGYGVTQITWLSDYHPPLKGTWGDTRIYVLEGEETGANVLLLSGTHPNEIAGIFAALIFIEKATVKKGKLFVVPWANNSAATWGSVSYEKPEESMTEPFFINFKTASGPRSVVVGSRRTNPLHQPTDPATYTHVLGFELPGYEARNLNRVHPGKPDGTLTEQISFALFELVRKEKIDMVVDLHEAGTSSRLANMLICNPKNLEMGAMVVLDLEFEGLQMKLEHSSEEFRGLSHREFGDHTDALAFLVETPNPSQNKDAKSPYTIDHPDFPLWKRVYTHYRTFLKLCEYLQDFKGSGISFENLPEREDFEKNFFMIYN</sequence>
<dbReference type="GO" id="GO:0016788">
    <property type="term" value="F:hydrolase activity, acting on ester bonds"/>
    <property type="evidence" value="ECO:0007669"/>
    <property type="project" value="InterPro"/>
</dbReference>
<name>A0A832MPC0_9THEM</name>
<evidence type="ECO:0000256" key="4">
    <source>
        <dbReference type="ARBA" id="ARBA00022833"/>
    </source>
</evidence>
<evidence type="ECO:0000259" key="5">
    <source>
        <dbReference type="Pfam" id="PF24827"/>
    </source>
</evidence>